<feature type="region of interest" description="Disordered" evidence="1">
    <location>
        <begin position="371"/>
        <end position="433"/>
    </location>
</feature>
<feature type="transmembrane region" description="Helical" evidence="2">
    <location>
        <begin position="6"/>
        <end position="26"/>
    </location>
</feature>
<accession>A0A0G1Q3J8</accession>
<comment type="caution">
    <text evidence="4">The sequence shown here is derived from an EMBL/GenBank/DDBJ whole genome shotgun (WGS) entry which is preliminary data.</text>
</comment>
<name>A0A0G1Q3J8_9BACT</name>
<dbReference type="Pfam" id="PF16656">
    <property type="entry name" value="Pur_ac_phosph_N"/>
    <property type="match status" value="1"/>
</dbReference>
<proteinExistence type="predicted"/>
<dbReference type="Gene3D" id="2.60.40.10">
    <property type="entry name" value="Immunoglobulins"/>
    <property type="match status" value="2"/>
</dbReference>
<evidence type="ECO:0000313" key="4">
    <source>
        <dbReference type="EMBL" id="KKU12263.1"/>
    </source>
</evidence>
<dbReference type="SUPFAM" id="SSF49363">
    <property type="entry name" value="Purple acid phosphatase, N-terminal domain"/>
    <property type="match status" value="1"/>
</dbReference>
<organism evidence="4 5">
    <name type="scientific">Candidatus Woesebacteria bacterium GW2011_GWA1_45_8</name>
    <dbReference type="NCBI Taxonomy" id="1618559"/>
    <lineage>
        <taxon>Bacteria</taxon>
        <taxon>Candidatus Woeseibacteriota</taxon>
    </lineage>
</organism>
<dbReference type="PROSITE" id="PS50853">
    <property type="entry name" value="FN3"/>
    <property type="match status" value="1"/>
</dbReference>
<feature type="compositionally biased region" description="Low complexity" evidence="1">
    <location>
        <begin position="372"/>
        <end position="412"/>
    </location>
</feature>
<dbReference type="PATRIC" id="fig|1618559.3.peg.133"/>
<dbReference type="InterPro" id="IPR013783">
    <property type="entry name" value="Ig-like_fold"/>
</dbReference>
<sequence length="467" mass="48941">MIKGKIPTLIVLIILVLGIVLGVFLVRNRQLFRLGATGENAPRDVRVTNISQSTLTVSWTTDTQTLGTVEWGETENSTGTTIVSETGSGYTHSATLTGLKPQTSYFFKINSAGTDFDNNGIDWEAQTASDIPALTDPIVISGTVEDSSGFPVEKALLYVTAGGGTPLSTVTSQEGNWVISVSSTRSQDLGSFVEIDEQKTLAEIFVQAGSLGTATALIYPQSAKPAPPIVLGQSHDFKNLPPSIESGLPQAQLDIPQEQLESGFETPESTASASGKPVTIESIDEGEVVTTAEPEFFGEGPSATAITITVESEPQTQVVTIPSSGEWQWSPPEGLSPGPHKITISWRDASGILRTLTRNFIVQAADEPAFVSTPSATPTTRPTATLTPTPSPTPRLTSTPTPTPKVSTSATPSPTPKPTKTPTSTPSSLPDAGTSADTVAFAVLGLALLGFSGLTFALSMNKNKQEG</sequence>
<dbReference type="InterPro" id="IPR008963">
    <property type="entry name" value="Purple_acid_Pase-like_N"/>
</dbReference>
<feature type="domain" description="Fibronectin type-III" evidence="3">
    <location>
        <begin position="41"/>
        <end position="134"/>
    </location>
</feature>
<dbReference type="CDD" id="cd00063">
    <property type="entry name" value="FN3"/>
    <property type="match status" value="1"/>
</dbReference>
<evidence type="ECO:0000256" key="2">
    <source>
        <dbReference type="SAM" id="Phobius"/>
    </source>
</evidence>
<dbReference type="GO" id="GO:0003993">
    <property type="term" value="F:acid phosphatase activity"/>
    <property type="evidence" value="ECO:0007669"/>
    <property type="project" value="InterPro"/>
</dbReference>
<reference evidence="4 5" key="1">
    <citation type="journal article" date="2015" name="Nature">
        <title>rRNA introns, odd ribosomes, and small enigmatic genomes across a large radiation of phyla.</title>
        <authorList>
            <person name="Brown C.T."/>
            <person name="Hug L.A."/>
            <person name="Thomas B.C."/>
            <person name="Sharon I."/>
            <person name="Castelle C.J."/>
            <person name="Singh A."/>
            <person name="Wilkins M.J."/>
            <person name="Williams K.H."/>
            <person name="Banfield J.F."/>
        </authorList>
    </citation>
    <scope>NUCLEOTIDE SEQUENCE [LARGE SCALE GENOMIC DNA]</scope>
</reference>
<dbReference type="InterPro" id="IPR015914">
    <property type="entry name" value="PAPs_N"/>
</dbReference>
<evidence type="ECO:0000259" key="3">
    <source>
        <dbReference type="PROSITE" id="PS50853"/>
    </source>
</evidence>
<evidence type="ECO:0000313" key="5">
    <source>
        <dbReference type="Proteomes" id="UP000034653"/>
    </source>
</evidence>
<keyword evidence="2" id="KW-0472">Membrane</keyword>
<dbReference type="AlphaFoldDB" id="A0A0G1Q3J8"/>
<dbReference type="GO" id="GO:0046872">
    <property type="term" value="F:metal ion binding"/>
    <property type="evidence" value="ECO:0007669"/>
    <property type="project" value="InterPro"/>
</dbReference>
<evidence type="ECO:0000256" key="1">
    <source>
        <dbReference type="SAM" id="MobiDB-lite"/>
    </source>
</evidence>
<keyword evidence="2" id="KW-1133">Transmembrane helix</keyword>
<feature type="transmembrane region" description="Helical" evidence="2">
    <location>
        <begin position="439"/>
        <end position="460"/>
    </location>
</feature>
<dbReference type="Proteomes" id="UP000034653">
    <property type="component" value="Unassembled WGS sequence"/>
</dbReference>
<dbReference type="InterPro" id="IPR003961">
    <property type="entry name" value="FN3_dom"/>
</dbReference>
<protein>
    <recommendedName>
        <fullName evidence="3">Fibronectin type-III domain-containing protein</fullName>
    </recommendedName>
</protein>
<dbReference type="EMBL" id="LCLG01000003">
    <property type="protein sequence ID" value="KKU12263.1"/>
    <property type="molecule type" value="Genomic_DNA"/>
</dbReference>
<keyword evidence="2" id="KW-0812">Transmembrane</keyword>
<gene>
    <name evidence="4" type="ORF">UX19_C0003G0018</name>
</gene>
<dbReference type="SMART" id="SM00060">
    <property type="entry name" value="FN3"/>
    <property type="match status" value="1"/>
</dbReference>